<keyword evidence="7 10" id="KW-0805">Transcription regulation</keyword>
<dbReference type="Proteomes" id="UP000785200">
    <property type="component" value="Unassembled WGS sequence"/>
</dbReference>
<dbReference type="PANTHER" id="PTHR20934:SF0">
    <property type="entry name" value="TRANSCRIPTION ELONGATION FACTOR 1 HOMOLOG"/>
    <property type="match status" value="1"/>
</dbReference>
<keyword evidence="6 10" id="KW-0862">Zinc</keyword>
<sequence>MVHSTRLSCDQVNARRPPRSLRARKEYVSSYARSRSHVNTAQNEPLPTVFPCLFCNHENSVTVKIDKKMGVGNLSCKVCNQSFQCAVNYLSAAVDVYADWVDACDAVAKGGAEEAAADYAPSRSPITAGRPAARHRSVDDEDDLGGADDDDDGMDGYGGEGVVADDEEY</sequence>
<evidence type="ECO:0000256" key="2">
    <source>
        <dbReference type="ARBA" id="ARBA00004123"/>
    </source>
</evidence>
<evidence type="ECO:0000256" key="5">
    <source>
        <dbReference type="ARBA" id="ARBA00022771"/>
    </source>
</evidence>
<comment type="similarity">
    <text evidence="3 10">Belongs to the ELOF1 family.</text>
</comment>
<keyword evidence="5 10" id="KW-0863">Zinc-finger</keyword>
<dbReference type="GO" id="GO:0008270">
    <property type="term" value="F:zinc ion binding"/>
    <property type="evidence" value="ECO:0007669"/>
    <property type="project" value="UniProtKB-KW"/>
</dbReference>
<dbReference type="SUPFAM" id="SSF57783">
    <property type="entry name" value="Zinc beta-ribbon"/>
    <property type="match status" value="1"/>
</dbReference>
<dbReference type="PANTHER" id="PTHR20934">
    <property type="entry name" value="TRANSCRIPTION ELONGATION FACTOR 1 HOMOLOG"/>
    <property type="match status" value="1"/>
</dbReference>
<proteinExistence type="inferred from homology"/>
<evidence type="ECO:0000256" key="11">
    <source>
        <dbReference type="SAM" id="MobiDB-lite"/>
    </source>
</evidence>
<keyword evidence="12" id="KW-0648">Protein biosynthesis</keyword>
<dbReference type="Gene3D" id="2.20.25.190">
    <property type="match status" value="1"/>
</dbReference>
<dbReference type="AlphaFoldDB" id="A0A9P7AWP7"/>
<evidence type="ECO:0000256" key="3">
    <source>
        <dbReference type="ARBA" id="ARBA00009730"/>
    </source>
</evidence>
<comment type="subcellular location">
    <subcellularLocation>
        <location evidence="2 10">Nucleus</location>
    </subcellularLocation>
</comment>
<evidence type="ECO:0000313" key="12">
    <source>
        <dbReference type="EMBL" id="KAG0648434.1"/>
    </source>
</evidence>
<protein>
    <recommendedName>
        <fullName evidence="10">Transcription elongation factor 1 homolog</fullName>
    </recommendedName>
</protein>
<keyword evidence="4 10" id="KW-0479">Metal-binding</keyword>
<keyword evidence="12" id="KW-0251">Elongation factor</keyword>
<dbReference type="GO" id="GO:0006368">
    <property type="term" value="P:transcription elongation by RNA polymerase II"/>
    <property type="evidence" value="ECO:0007669"/>
    <property type="project" value="TreeGrafter"/>
</dbReference>
<feature type="region of interest" description="Disordered" evidence="11">
    <location>
        <begin position="115"/>
        <end position="169"/>
    </location>
</feature>
<evidence type="ECO:0000256" key="10">
    <source>
        <dbReference type="RuleBase" id="RU364033"/>
    </source>
</evidence>
<dbReference type="InterPro" id="IPR007808">
    <property type="entry name" value="Elf1"/>
</dbReference>
<dbReference type="FunFam" id="2.20.25.190:FF:000001">
    <property type="entry name" value="Transcription elongation factor 1 homolog"/>
    <property type="match status" value="1"/>
</dbReference>
<dbReference type="Pfam" id="PF05129">
    <property type="entry name" value="Zn_ribbon_Elf1"/>
    <property type="match status" value="1"/>
</dbReference>
<keyword evidence="9 10" id="KW-0539">Nucleus</keyword>
<reference evidence="12" key="1">
    <citation type="submission" date="2019-07" db="EMBL/GenBank/DDBJ databases">
        <title>Hyphodiscus hymeniophilus genome sequencing and assembly.</title>
        <authorList>
            <person name="Kramer G."/>
            <person name="Nodwell J."/>
        </authorList>
    </citation>
    <scope>NUCLEOTIDE SEQUENCE</scope>
    <source>
        <strain evidence="12">ATCC 34498</strain>
    </source>
</reference>
<evidence type="ECO:0000313" key="13">
    <source>
        <dbReference type="Proteomes" id="UP000785200"/>
    </source>
</evidence>
<organism evidence="12 13">
    <name type="scientific">Hyphodiscus hymeniophilus</name>
    <dbReference type="NCBI Taxonomy" id="353542"/>
    <lineage>
        <taxon>Eukaryota</taxon>
        <taxon>Fungi</taxon>
        <taxon>Dikarya</taxon>
        <taxon>Ascomycota</taxon>
        <taxon>Pezizomycotina</taxon>
        <taxon>Leotiomycetes</taxon>
        <taxon>Helotiales</taxon>
        <taxon>Hyphodiscaceae</taxon>
        <taxon>Hyphodiscus</taxon>
    </lineage>
</organism>
<dbReference type="GO" id="GO:0000993">
    <property type="term" value="F:RNA polymerase II complex binding"/>
    <property type="evidence" value="ECO:0007669"/>
    <property type="project" value="TreeGrafter"/>
</dbReference>
<evidence type="ECO:0000256" key="1">
    <source>
        <dbReference type="ARBA" id="ARBA00003357"/>
    </source>
</evidence>
<evidence type="ECO:0000256" key="8">
    <source>
        <dbReference type="ARBA" id="ARBA00023163"/>
    </source>
</evidence>
<feature type="compositionally biased region" description="Acidic residues" evidence="11">
    <location>
        <begin position="139"/>
        <end position="154"/>
    </location>
</feature>
<dbReference type="GO" id="GO:0008023">
    <property type="term" value="C:transcription elongation factor complex"/>
    <property type="evidence" value="ECO:0007669"/>
    <property type="project" value="TreeGrafter"/>
</dbReference>
<dbReference type="InterPro" id="IPR038567">
    <property type="entry name" value="T_Elf1_sf"/>
</dbReference>
<gene>
    <name evidence="12" type="ORF">D0Z07_5284</name>
</gene>
<comment type="function">
    <text evidence="1 10">Transcription elongation factor implicated in the maintenance of proper chromatin structure in actively transcribed regions.</text>
</comment>
<evidence type="ECO:0000256" key="7">
    <source>
        <dbReference type="ARBA" id="ARBA00023015"/>
    </source>
</evidence>
<evidence type="ECO:0000256" key="6">
    <source>
        <dbReference type="ARBA" id="ARBA00022833"/>
    </source>
</evidence>
<evidence type="ECO:0000256" key="9">
    <source>
        <dbReference type="ARBA" id="ARBA00023242"/>
    </source>
</evidence>
<evidence type="ECO:0000256" key="4">
    <source>
        <dbReference type="ARBA" id="ARBA00022723"/>
    </source>
</evidence>
<comment type="caution">
    <text evidence="12">The sequence shown here is derived from an EMBL/GenBank/DDBJ whole genome shotgun (WGS) entry which is preliminary data.</text>
</comment>
<dbReference type="EMBL" id="VNKQ01000010">
    <property type="protein sequence ID" value="KAG0648434.1"/>
    <property type="molecule type" value="Genomic_DNA"/>
</dbReference>
<name>A0A9P7AWP7_9HELO</name>
<dbReference type="GO" id="GO:0003746">
    <property type="term" value="F:translation elongation factor activity"/>
    <property type="evidence" value="ECO:0007669"/>
    <property type="project" value="UniProtKB-KW"/>
</dbReference>
<dbReference type="OrthoDB" id="445983at2759"/>
<keyword evidence="13" id="KW-1185">Reference proteome</keyword>
<accession>A0A9P7AWP7</accession>
<keyword evidence="8 10" id="KW-0804">Transcription</keyword>